<evidence type="ECO:0000313" key="5">
    <source>
        <dbReference type="Proteomes" id="UP000254854"/>
    </source>
</evidence>
<dbReference type="RefSeq" id="WP_062624049.1">
    <property type="nucleotide sequence ID" value="NZ_UHFW01000006.1"/>
</dbReference>
<comment type="similarity">
    <text evidence="1">Belongs to the ATP-dependent AMP-binding enzyme family.</text>
</comment>
<evidence type="ECO:0000256" key="1">
    <source>
        <dbReference type="ARBA" id="ARBA00006432"/>
    </source>
</evidence>
<dbReference type="Proteomes" id="UP000254854">
    <property type="component" value="Unassembled WGS sequence"/>
</dbReference>
<dbReference type="SUPFAM" id="SSF56801">
    <property type="entry name" value="Acetyl-CoA synthetase-like"/>
    <property type="match status" value="1"/>
</dbReference>
<accession>A0AAX2LF15</accession>
<dbReference type="GO" id="GO:0031956">
    <property type="term" value="F:medium-chain fatty acid-CoA ligase activity"/>
    <property type="evidence" value="ECO:0007669"/>
    <property type="project" value="TreeGrafter"/>
</dbReference>
<dbReference type="EMBL" id="UHFW01000006">
    <property type="protein sequence ID" value="SUN91601.1"/>
    <property type="molecule type" value="Genomic_DNA"/>
</dbReference>
<evidence type="ECO:0000313" key="4">
    <source>
        <dbReference type="EMBL" id="SUN91601.1"/>
    </source>
</evidence>
<protein>
    <submittedName>
        <fullName evidence="4">AMP-dependent synthetase and ligase</fullName>
        <ecNumber evidence="4">6.2.1.-</ecNumber>
        <ecNumber evidence="4">6.2.1.3</ecNumber>
    </submittedName>
</protein>
<dbReference type="PANTHER" id="PTHR43201:SF5">
    <property type="entry name" value="MEDIUM-CHAIN ACYL-COA LIGASE ACSF2, MITOCHONDRIAL"/>
    <property type="match status" value="1"/>
</dbReference>
<dbReference type="Pfam" id="PF00501">
    <property type="entry name" value="AMP-binding"/>
    <property type="match status" value="1"/>
</dbReference>
<comment type="caution">
    <text evidence="4">The sequence shown here is derived from an EMBL/GenBank/DDBJ whole genome shotgun (WGS) entry which is preliminary data.</text>
</comment>
<feature type="domain" description="AMP-dependent synthetase/ligase" evidence="3">
    <location>
        <begin position="107"/>
        <end position="301"/>
    </location>
</feature>
<dbReference type="Gene3D" id="3.30.300.30">
    <property type="match status" value="1"/>
</dbReference>
<dbReference type="EC" id="6.2.1.-" evidence="4"/>
<dbReference type="InterPro" id="IPR020845">
    <property type="entry name" value="AMP-binding_CS"/>
</dbReference>
<dbReference type="GO" id="GO:0004467">
    <property type="term" value="F:long-chain fatty acid-CoA ligase activity"/>
    <property type="evidence" value="ECO:0007669"/>
    <property type="project" value="UniProtKB-EC"/>
</dbReference>
<gene>
    <name evidence="4" type="primary">fadK</name>
    <name evidence="4" type="ORF">NCTC13734_02138</name>
</gene>
<dbReference type="AlphaFoldDB" id="A0AAX2LF15"/>
<dbReference type="PANTHER" id="PTHR43201">
    <property type="entry name" value="ACYL-COA SYNTHETASE"/>
    <property type="match status" value="1"/>
</dbReference>
<dbReference type="InterPro" id="IPR045851">
    <property type="entry name" value="AMP-bd_C_sf"/>
</dbReference>
<evidence type="ECO:0000256" key="2">
    <source>
        <dbReference type="ARBA" id="ARBA00022598"/>
    </source>
</evidence>
<name>A0AAX2LF15_STREE</name>
<sequence>MKQNLYYKDEQLNKFFIENKILHMCNLLEKKRIRDNEIVICKSDSQLGVYIQWEACLRMNLMPLFIYKETTESTIAEFRKIVNIRIVIEYKNNEIYLFLFDKQICETNIPNKWDTGSVIHITSGSTGYPKLVLRTKLQMEEELNRYASFLEITENDVVFPLVPLNHSFGFISGMLLSKKFGLDLILYDNLIPRNILNISNKSKVSIMLGLPYFYKKMIGLPEKYKFNSELRYIISSGGPIEKGIQKQFFERFAKKLYQQYGSTETGSLSIGYSETNSGYVGKPFDGIEVNVDEVKGSLYVDTPKTIGAYITKNGIQRLDESIYKMGDIGRVIDSGGIELLGRDDDIIIINGNKIDKELVIRCIKKINHIKEVDIFLRDFHNMEELICEYVSSIELDKSDIISFLSKYLSSYEIPKNFKRVKALSNKKKANWKT</sequence>
<keyword evidence="2 4" id="KW-0436">Ligase</keyword>
<dbReference type="Gene3D" id="3.40.50.12780">
    <property type="entry name" value="N-terminal domain of ligase-like"/>
    <property type="match status" value="1"/>
</dbReference>
<reference evidence="4 5" key="1">
    <citation type="submission" date="2018-06" db="EMBL/GenBank/DDBJ databases">
        <authorList>
            <consortium name="Pathogen Informatics"/>
            <person name="Doyle S."/>
        </authorList>
    </citation>
    <scope>NUCLEOTIDE SEQUENCE [LARGE SCALE GENOMIC DNA]</scope>
    <source>
        <strain evidence="4 5">NCTC13734</strain>
    </source>
</reference>
<dbReference type="InterPro" id="IPR000873">
    <property type="entry name" value="AMP-dep_synth/lig_dom"/>
</dbReference>
<dbReference type="InterPro" id="IPR042099">
    <property type="entry name" value="ANL_N_sf"/>
</dbReference>
<organism evidence="4 5">
    <name type="scientific">Streptococcus pneumoniae</name>
    <dbReference type="NCBI Taxonomy" id="1313"/>
    <lineage>
        <taxon>Bacteria</taxon>
        <taxon>Bacillati</taxon>
        <taxon>Bacillota</taxon>
        <taxon>Bacilli</taxon>
        <taxon>Lactobacillales</taxon>
        <taxon>Streptococcaceae</taxon>
        <taxon>Streptococcus</taxon>
    </lineage>
</organism>
<proteinExistence type="inferred from homology"/>
<dbReference type="EC" id="6.2.1.3" evidence="4"/>
<dbReference type="PROSITE" id="PS00455">
    <property type="entry name" value="AMP_BINDING"/>
    <property type="match status" value="1"/>
</dbReference>
<evidence type="ECO:0000259" key="3">
    <source>
        <dbReference type="Pfam" id="PF00501"/>
    </source>
</evidence>